<dbReference type="AlphaFoldDB" id="A0A7U2F1W0"/>
<evidence type="ECO:0000313" key="1">
    <source>
        <dbReference type="EMBL" id="QRC97211.1"/>
    </source>
</evidence>
<accession>A0A7U2F1W0</accession>
<evidence type="ECO:0000313" key="2">
    <source>
        <dbReference type="Proteomes" id="UP000663193"/>
    </source>
</evidence>
<dbReference type="RefSeq" id="XP_001804117.1">
    <property type="nucleotide sequence ID" value="XM_001804065.1"/>
</dbReference>
<keyword evidence="2" id="KW-1185">Reference proteome</keyword>
<sequence length="327" mass="36262">MASSSSAETFPSARVEDLLGLNYQYHMDAKPNGGIDVWLVYYGPPSQTDPDDPATWHSGIGVTTYPVHGELAIEKGFKTVVYLFPHGTTEAKLANIAAYCSQNPKDFGQWVCHAVSEQKPGTILRALESRPDREVEVLSIPGDPPAPSKIPFESVDVEYVFGIYLQDKIDGEPPVDQPDPNGNFWVAEYRKKPLVLDGRYDSGQGVTTDIDDAMRAWRAFKTSGEGRVKFKAYKLTPFVEPGRGLPDRLYHMGLLCDRDDSIMFGSRQIKDKPFLGMRDCVWTSQNLISAMERAEAEKDTQLTSASSDSVFDNIVTTLLTLNPENNG</sequence>
<protein>
    <submittedName>
        <fullName evidence="1">Uncharacterized protein</fullName>
    </submittedName>
</protein>
<name>A0A7U2F1W0_PHANO</name>
<proteinExistence type="predicted"/>
<reference evidence="2" key="1">
    <citation type="journal article" date="2021" name="BMC Genomics">
        <title>Chromosome-level genome assembly and manually-curated proteome of model necrotroph Parastagonospora nodorum Sn15 reveals a genome-wide trove of candidate effector homologs, and redundancy of virulence-related functions within an accessory chromosome.</title>
        <authorList>
            <person name="Bertazzoni S."/>
            <person name="Jones D.A.B."/>
            <person name="Phan H.T."/>
            <person name="Tan K.-C."/>
            <person name="Hane J.K."/>
        </authorList>
    </citation>
    <scope>NUCLEOTIDE SEQUENCE [LARGE SCALE GENOMIC DNA]</scope>
    <source>
        <strain evidence="2">SN15 / ATCC MYA-4574 / FGSC 10173)</strain>
    </source>
</reference>
<organism evidence="1 2">
    <name type="scientific">Phaeosphaeria nodorum (strain SN15 / ATCC MYA-4574 / FGSC 10173)</name>
    <name type="common">Glume blotch fungus</name>
    <name type="synonym">Parastagonospora nodorum</name>
    <dbReference type="NCBI Taxonomy" id="321614"/>
    <lineage>
        <taxon>Eukaryota</taxon>
        <taxon>Fungi</taxon>
        <taxon>Dikarya</taxon>
        <taxon>Ascomycota</taxon>
        <taxon>Pezizomycotina</taxon>
        <taxon>Dothideomycetes</taxon>
        <taxon>Pleosporomycetidae</taxon>
        <taxon>Pleosporales</taxon>
        <taxon>Pleosporineae</taxon>
        <taxon>Phaeosphaeriaceae</taxon>
        <taxon>Parastagonospora</taxon>
    </lineage>
</organism>
<dbReference type="KEGG" id="pno:SNOG_13916"/>
<dbReference type="VEuPathDB" id="FungiDB:JI435_139160"/>
<gene>
    <name evidence="1" type="ORF">JI435_139160</name>
</gene>
<dbReference type="EMBL" id="CP069029">
    <property type="protein sequence ID" value="QRC97211.1"/>
    <property type="molecule type" value="Genomic_DNA"/>
</dbReference>
<dbReference type="Proteomes" id="UP000663193">
    <property type="component" value="Chromosome 7"/>
</dbReference>